<evidence type="ECO:0000313" key="3">
    <source>
        <dbReference type="Proteomes" id="UP000037460"/>
    </source>
</evidence>
<evidence type="ECO:0000259" key="1">
    <source>
        <dbReference type="SMART" id="SM00306"/>
    </source>
</evidence>
<dbReference type="SUPFAM" id="SSF51294">
    <property type="entry name" value="Hedgehog/intein (Hint) domain"/>
    <property type="match status" value="1"/>
</dbReference>
<dbReference type="PANTHER" id="PTHR46706:SF12">
    <property type="entry name" value="PROTEIN QUA-1-RELATED"/>
    <property type="match status" value="1"/>
</dbReference>
<dbReference type="AlphaFoldDB" id="A0A0M0JHL1"/>
<dbReference type="Proteomes" id="UP000037460">
    <property type="component" value="Unassembled WGS sequence"/>
</dbReference>
<sequence>MISHCPNHPTASLNPNYAIGSSRTYTIPVNPRYNAAQQTSLTALGAIVGVAYDGGMIYSPFAGPSYPLTGWTTSAAYLEGNTFDQCGGHSSSTTSPSYHYHVAPSCLLKQLGMTAGQHSPQIGWMADGFPLYGPLGPNGVVMQTCTVTGGTVGTSVCLDACGGYLADTGDGFAYRYYMPGTFNSGQCNEMPAPAPRTTGICSGSFLANVLKGRGVKYAYCNDKWLVIGATGESGHWTPNLNDVPNPPGTTVGGVGYCTGELTMTVGIARTTFFPLDIVDLPTGVSTNNIHLFDGSTTIGGNTGPITNRDSSKSIGATAYGLPNGAGVGTMVNGIANWVTQNDQGEWSEGVCEVDSCNQHVGQGGGQPHAHGDMFADTHTCLYGTSNYSGGVNAHPPVIGFANDGHLIYGRYLSNSAPGFAAPLLDQCGGHKHDVTTDVDEHGLNLHTNYHYHTQVFDAVCGASDRCTSGVRYTASSTGPLFCYRANLTASEGSAALLGATSRYGATQTQMNYRCCGMTDYYMLNGVPAGVSDASTTFAASSTCTLPAIANGNPEDFDTTERNALLQAAARAFGFTTGAPPGSTVTITAASVNIQFVFPTDQSTAATIQSTANSFTSPAALQSAIVAQLTTPLAIESTGGGSLAVTSTPTVAVSQTPVVDADASGDPCFPSEALVTMADGTPRRLDALRAGDAIVASRADGTLTTDTVSTLSLADADTQGTTFVVLTTASGRNLALTPTHHVPVGAACCADLKQAKDVAVGETVYEAVSLSAAVSASVRATQVAKIGRATKPGLHSPVLSHGTMPIVNSVATSFDALHNVRLASYGLPLLEATGLTATFRDAFLGAHRKYMA</sequence>
<dbReference type="Pfam" id="PF14240">
    <property type="entry name" value="YHYH"/>
    <property type="match status" value="1"/>
</dbReference>
<reference evidence="3" key="1">
    <citation type="journal article" date="2015" name="PLoS Genet.">
        <title>Genome Sequence and Transcriptome Analyses of Chrysochromulina tobin: Metabolic Tools for Enhanced Algal Fitness in the Prominent Order Prymnesiales (Haptophyceae).</title>
        <authorList>
            <person name="Hovde B.T."/>
            <person name="Deodato C.R."/>
            <person name="Hunsperger H.M."/>
            <person name="Ryken S.A."/>
            <person name="Yost W."/>
            <person name="Jha R.K."/>
            <person name="Patterson J."/>
            <person name="Monnat R.J. Jr."/>
            <person name="Barlow S.B."/>
            <person name="Starkenburg S.R."/>
            <person name="Cattolico R.A."/>
        </authorList>
    </citation>
    <scope>NUCLEOTIDE SEQUENCE</scope>
    <source>
        <strain evidence="3">CCMP291</strain>
    </source>
</reference>
<evidence type="ECO:0000313" key="2">
    <source>
        <dbReference type="EMBL" id="KOO26064.1"/>
    </source>
</evidence>
<dbReference type="OrthoDB" id="536979at2759"/>
<dbReference type="InterPro" id="IPR025924">
    <property type="entry name" value="YHYH_dom"/>
</dbReference>
<dbReference type="CDD" id="cd00081">
    <property type="entry name" value="Hint"/>
    <property type="match status" value="1"/>
</dbReference>
<protein>
    <recommendedName>
        <fullName evidence="1">Hint domain-containing protein</fullName>
    </recommendedName>
</protein>
<dbReference type="InterPro" id="IPR036844">
    <property type="entry name" value="Hint_dom_sf"/>
</dbReference>
<comment type="caution">
    <text evidence="2">The sequence shown here is derived from an EMBL/GenBank/DDBJ whole genome shotgun (WGS) entry which is preliminary data.</text>
</comment>
<dbReference type="SMART" id="SM00306">
    <property type="entry name" value="HintN"/>
    <property type="match status" value="1"/>
</dbReference>
<keyword evidence="3" id="KW-1185">Reference proteome</keyword>
<dbReference type="Gene3D" id="2.170.16.10">
    <property type="entry name" value="Hedgehog/Intein (Hint) domain"/>
    <property type="match status" value="1"/>
</dbReference>
<accession>A0A0M0JHL1</accession>
<dbReference type="Pfam" id="PF01079">
    <property type="entry name" value="Hint"/>
    <property type="match status" value="1"/>
</dbReference>
<dbReference type="InterPro" id="IPR052140">
    <property type="entry name" value="Dev_Signal_Hedgehog-like"/>
</dbReference>
<proteinExistence type="predicted"/>
<dbReference type="InterPro" id="IPR001767">
    <property type="entry name" value="Hedgehog_Hint"/>
</dbReference>
<gene>
    <name evidence="2" type="ORF">Ctob_001772</name>
</gene>
<dbReference type="EMBL" id="JWZX01002894">
    <property type="protein sequence ID" value="KOO26064.1"/>
    <property type="molecule type" value="Genomic_DNA"/>
</dbReference>
<feature type="domain" description="Hint" evidence="1">
    <location>
        <begin position="665"/>
        <end position="767"/>
    </location>
</feature>
<organism evidence="2 3">
    <name type="scientific">Chrysochromulina tobinii</name>
    <dbReference type="NCBI Taxonomy" id="1460289"/>
    <lineage>
        <taxon>Eukaryota</taxon>
        <taxon>Haptista</taxon>
        <taxon>Haptophyta</taxon>
        <taxon>Prymnesiophyceae</taxon>
        <taxon>Prymnesiales</taxon>
        <taxon>Chrysochromulinaceae</taxon>
        <taxon>Chrysochromulina</taxon>
    </lineage>
</organism>
<dbReference type="PANTHER" id="PTHR46706">
    <property type="entry name" value="PROTEIN QUA-1-RELATED"/>
    <property type="match status" value="1"/>
</dbReference>
<dbReference type="InterPro" id="IPR003587">
    <property type="entry name" value="Hint_dom_N"/>
</dbReference>
<dbReference type="GO" id="GO:0016540">
    <property type="term" value="P:protein autoprocessing"/>
    <property type="evidence" value="ECO:0007669"/>
    <property type="project" value="InterPro"/>
</dbReference>
<name>A0A0M0JHL1_9EUKA</name>